<protein>
    <recommendedName>
        <fullName evidence="1">precorrin-2 dehydrogenase</fullName>
        <ecNumber evidence="1">1.3.1.76</ecNumber>
    </recommendedName>
</protein>
<feature type="domain" description="Siroheme synthase central" evidence="14">
    <location>
        <begin position="217"/>
        <end position="241"/>
    </location>
</feature>
<dbReference type="Proteomes" id="UP000245946">
    <property type="component" value="Unassembled WGS sequence"/>
</dbReference>
<dbReference type="PANTHER" id="PTHR45790">
    <property type="entry name" value="SIROHEME SYNTHASE-RELATED"/>
    <property type="match status" value="1"/>
</dbReference>
<dbReference type="AlphaFoldDB" id="A0A316ZGS2"/>
<dbReference type="EMBL" id="KZ819288">
    <property type="protein sequence ID" value="PWN99483.1"/>
    <property type="molecule type" value="Genomic_DNA"/>
</dbReference>
<evidence type="ECO:0000259" key="12">
    <source>
        <dbReference type="Pfam" id="PF00590"/>
    </source>
</evidence>
<dbReference type="Gene3D" id="3.40.50.720">
    <property type="entry name" value="NAD(P)-binding Rossmann-like Domain"/>
    <property type="match status" value="1"/>
</dbReference>
<dbReference type="InterPro" id="IPR050161">
    <property type="entry name" value="Siro_Cobalamin_biosynth"/>
</dbReference>
<evidence type="ECO:0000256" key="1">
    <source>
        <dbReference type="ARBA" id="ARBA00012400"/>
    </source>
</evidence>
<evidence type="ECO:0000256" key="4">
    <source>
        <dbReference type="ARBA" id="ARBA00022679"/>
    </source>
</evidence>
<evidence type="ECO:0000256" key="9">
    <source>
        <dbReference type="ARBA" id="ARBA00035662"/>
    </source>
</evidence>
<dbReference type="Pfam" id="PF14823">
    <property type="entry name" value="Sirohm_synth_C"/>
    <property type="match status" value="1"/>
</dbReference>
<dbReference type="FunFam" id="3.40.1010.10:FF:000006">
    <property type="entry name" value="Siroheme synthase, putative"/>
    <property type="match status" value="1"/>
</dbReference>
<evidence type="ECO:0000313" key="15">
    <source>
        <dbReference type="EMBL" id="PWN99483.1"/>
    </source>
</evidence>
<feature type="domain" description="Tetrapyrrole methylase" evidence="12">
    <location>
        <begin position="431"/>
        <end position="665"/>
    </location>
</feature>
<comment type="similarity">
    <text evidence="10">Belongs to the precorrin methyltransferase family.</text>
</comment>
<organism evidence="15 16">
    <name type="scientific">Tilletiopsis washingtonensis</name>
    <dbReference type="NCBI Taxonomy" id="58919"/>
    <lineage>
        <taxon>Eukaryota</taxon>
        <taxon>Fungi</taxon>
        <taxon>Dikarya</taxon>
        <taxon>Basidiomycota</taxon>
        <taxon>Ustilaginomycotina</taxon>
        <taxon>Exobasidiomycetes</taxon>
        <taxon>Entylomatales</taxon>
        <taxon>Entylomatales incertae sedis</taxon>
        <taxon>Tilletiopsis</taxon>
    </lineage>
</organism>
<keyword evidence="16" id="KW-1185">Reference proteome</keyword>
<feature type="compositionally biased region" description="Basic residues" evidence="11">
    <location>
        <begin position="276"/>
        <end position="286"/>
    </location>
</feature>
<dbReference type="InterPro" id="IPR000878">
    <property type="entry name" value="4pyrrol_Mease"/>
</dbReference>
<keyword evidence="3 10" id="KW-0489">Methyltransferase</keyword>
<evidence type="ECO:0000256" key="11">
    <source>
        <dbReference type="SAM" id="MobiDB-lite"/>
    </source>
</evidence>
<dbReference type="Pfam" id="PF14824">
    <property type="entry name" value="Sirohm_synth_M"/>
    <property type="match status" value="1"/>
</dbReference>
<dbReference type="InterPro" id="IPR003043">
    <property type="entry name" value="Uropor_MeTrfase_CS"/>
</dbReference>
<dbReference type="InterPro" id="IPR028162">
    <property type="entry name" value="Met8_C"/>
</dbReference>
<evidence type="ECO:0000256" key="2">
    <source>
        <dbReference type="ARBA" id="ARBA00022481"/>
    </source>
</evidence>
<dbReference type="OrthoDB" id="508204at2759"/>
<evidence type="ECO:0000256" key="6">
    <source>
        <dbReference type="ARBA" id="ARBA00023002"/>
    </source>
</evidence>
<dbReference type="SUPFAM" id="SSF53790">
    <property type="entry name" value="Tetrapyrrole methylase"/>
    <property type="match status" value="1"/>
</dbReference>
<feature type="compositionally biased region" description="Polar residues" evidence="11">
    <location>
        <begin position="302"/>
        <end position="315"/>
    </location>
</feature>
<dbReference type="GeneID" id="37269490"/>
<dbReference type="Pfam" id="PF13241">
    <property type="entry name" value="NAD_binding_7"/>
    <property type="match status" value="1"/>
</dbReference>
<dbReference type="EC" id="1.3.1.76" evidence="1"/>
<keyword evidence="4 10" id="KW-0808">Transferase</keyword>
<evidence type="ECO:0000259" key="13">
    <source>
        <dbReference type="Pfam" id="PF14823"/>
    </source>
</evidence>
<comment type="similarity">
    <text evidence="9">In the N-terminal section; belongs to the precorrin methyltransferase family.</text>
</comment>
<keyword evidence="7" id="KW-0520">NAD</keyword>
<dbReference type="InterPro" id="IPR036291">
    <property type="entry name" value="NAD(P)-bd_dom_sf"/>
</dbReference>
<feature type="compositionally biased region" description="Polar residues" evidence="11">
    <location>
        <begin position="767"/>
        <end position="778"/>
    </location>
</feature>
<dbReference type="GO" id="GO:0032259">
    <property type="term" value="P:methylation"/>
    <property type="evidence" value="ECO:0007669"/>
    <property type="project" value="UniProtKB-KW"/>
</dbReference>
<dbReference type="InterPro" id="IPR035996">
    <property type="entry name" value="4pyrrol_Methylase_sf"/>
</dbReference>
<dbReference type="PANTHER" id="PTHR45790:SF6">
    <property type="entry name" value="UROPORPHYRINOGEN-III C-METHYLTRANSFERASE"/>
    <property type="match status" value="1"/>
</dbReference>
<keyword evidence="8" id="KW-0627">Porphyrin biosynthesis</keyword>
<keyword evidence="5" id="KW-0949">S-adenosyl-L-methionine</keyword>
<evidence type="ECO:0000259" key="14">
    <source>
        <dbReference type="Pfam" id="PF14824"/>
    </source>
</evidence>
<keyword evidence="6" id="KW-0560">Oxidoreductase</keyword>
<feature type="region of interest" description="Disordered" evidence="11">
    <location>
        <begin position="761"/>
        <end position="789"/>
    </location>
</feature>
<evidence type="ECO:0000313" key="16">
    <source>
        <dbReference type="Proteomes" id="UP000245946"/>
    </source>
</evidence>
<dbReference type="InterPro" id="IPR028281">
    <property type="entry name" value="Sirohaem_synthase_central"/>
</dbReference>
<gene>
    <name evidence="15" type="ORF">FA09DRAFT_328870</name>
</gene>
<dbReference type="Pfam" id="PF00590">
    <property type="entry name" value="TP_methylase"/>
    <property type="match status" value="1"/>
</dbReference>
<proteinExistence type="inferred from homology"/>
<accession>A0A316ZGS2</accession>
<evidence type="ECO:0000256" key="5">
    <source>
        <dbReference type="ARBA" id="ARBA00022691"/>
    </source>
</evidence>
<dbReference type="Gene3D" id="3.30.950.10">
    <property type="entry name" value="Methyltransferase, Cobalt-precorrin-4 Transmethylase, Domain 2"/>
    <property type="match status" value="1"/>
</dbReference>
<evidence type="ECO:0000256" key="10">
    <source>
        <dbReference type="RuleBase" id="RU003960"/>
    </source>
</evidence>
<dbReference type="InterPro" id="IPR014777">
    <property type="entry name" value="4pyrrole_Mease_sub1"/>
</dbReference>
<evidence type="ECO:0000256" key="3">
    <source>
        <dbReference type="ARBA" id="ARBA00022603"/>
    </source>
</evidence>
<evidence type="ECO:0000256" key="8">
    <source>
        <dbReference type="ARBA" id="ARBA00023244"/>
    </source>
</evidence>
<feature type="region of interest" description="Disordered" evidence="11">
    <location>
        <begin position="261"/>
        <end position="315"/>
    </location>
</feature>
<dbReference type="GO" id="GO:0004851">
    <property type="term" value="F:uroporphyrin-III C-methyltransferase activity"/>
    <property type="evidence" value="ECO:0007669"/>
    <property type="project" value="TreeGrafter"/>
</dbReference>
<dbReference type="Gene3D" id="3.40.1010.10">
    <property type="entry name" value="Cobalt-precorrin-4 Transmethylase, Domain 1"/>
    <property type="match status" value="1"/>
</dbReference>
<feature type="region of interest" description="Disordered" evidence="11">
    <location>
        <begin position="98"/>
        <end position="128"/>
    </location>
</feature>
<keyword evidence="2" id="KW-0488">Methylation</keyword>
<reference evidence="15 16" key="1">
    <citation type="journal article" date="2018" name="Mol. Biol. Evol.">
        <title>Broad Genomic Sampling Reveals a Smut Pathogenic Ancestry of the Fungal Clade Ustilaginomycotina.</title>
        <authorList>
            <person name="Kijpornyongpan T."/>
            <person name="Mondo S.J."/>
            <person name="Barry K."/>
            <person name="Sandor L."/>
            <person name="Lee J."/>
            <person name="Lipzen A."/>
            <person name="Pangilinan J."/>
            <person name="LaButti K."/>
            <person name="Hainaut M."/>
            <person name="Henrissat B."/>
            <person name="Grigoriev I.V."/>
            <person name="Spatafora J.W."/>
            <person name="Aime M.C."/>
        </authorList>
    </citation>
    <scope>NUCLEOTIDE SEQUENCE [LARGE SCALE GENOMIC DNA]</scope>
    <source>
        <strain evidence="15 16">MCA 4186</strain>
    </source>
</reference>
<dbReference type="GO" id="GO:0019354">
    <property type="term" value="P:siroheme biosynthetic process"/>
    <property type="evidence" value="ECO:0007669"/>
    <property type="project" value="TreeGrafter"/>
</dbReference>
<feature type="domain" description="Siroheme biosynthesis protein Met8 C-terminal" evidence="13">
    <location>
        <begin position="336"/>
        <end position="379"/>
    </location>
</feature>
<dbReference type="RefSeq" id="XP_025599762.1">
    <property type="nucleotide sequence ID" value="XM_025741946.1"/>
</dbReference>
<dbReference type="GO" id="GO:0043115">
    <property type="term" value="F:precorrin-2 dehydrogenase activity"/>
    <property type="evidence" value="ECO:0007669"/>
    <property type="project" value="UniProtKB-EC"/>
</dbReference>
<feature type="compositionally biased region" description="Low complexity" evidence="11">
    <location>
        <begin position="107"/>
        <end position="128"/>
    </location>
</feature>
<evidence type="ECO:0000256" key="7">
    <source>
        <dbReference type="ARBA" id="ARBA00023027"/>
    </source>
</evidence>
<sequence>MAAPPFAPAHATASLLLSFRPVGRRVLILGAGRLAASRAFAALEAGAQPVVVGLDARGQAGACDEIRWRVTQGEVAWRDAPAEDGEAAWAALLDELDREESGEARESTASSSTAARRDSSASSSSSATVGTHISAPALLAVCVTDTLHLGDAALVPAASSSAPTPAQRSMARAQLLARLCRTRRIPINVADQPALCDFSFPATHRFASAAPGAPPSSLQVAVTTNGRGCRLAGRIRREIVAALPRNVGDAVERVGRMRELAKRGDRRRASMSVARSRSRSRSRTQRRSVAERDEEDGALDSQPLNSPVPQLRSRTSSSFFGAEALAVDDADLDAEEEAERNKRRMRWVAQMSEYWPIEHLGSLREEQMSQMLDTYDEGQRVEPAPPAALPASADSPRGRLSARGPGLKRDTSQHSLALMPPSPERAAGAGHIYLLGSGPGHPGLLTLLAHTLLTSPDTHLILSDKLVPAPILRLIPPTTPLIIARKFPGNAEGAQSELIALALKAAREEGKTVVRLKQGDPFVYGRGGEEVLAFRAAGIECTVVPGISSSLAAPLLLGLPVTQRGAADSLTLCTGVGRGGKLVKLPGYERARSTVILMGVARLRDVVATLTEGWAAGAETSSALTCGTATSGRTGAAFPPHTPIAIVERASSSDQRLVASTLAEIVDALERSGEQRPPGMMLIGWAVLSLHGTGDVSVLDDESECLAAIAAGTHTPAQARTMLDAKDVARVERWLGPSRCIVREGLDDAYAAALARFAPATQEETHVSGTETPKTGMQTPKDGTATPTAAAPDFSLAARAAAGWAPPRYAADAPWGGWGAGERPNKPAVDEAAWRSNEEYVKQSAQNGA</sequence>
<dbReference type="InterPro" id="IPR014776">
    <property type="entry name" value="4pyrrole_Mease_sub2"/>
</dbReference>
<dbReference type="PROSITE" id="PS00840">
    <property type="entry name" value="SUMT_2"/>
    <property type="match status" value="1"/>
</dbReference>
<feature type="region of interest" description="Disordered" evidence="11">
    <location>
        <begin position="380"/>
        <end position="422"/>
    </location>
</feature>
<dbReference type="SUPFAM" id="SSF51735">
    <property type="entry name" value="NAD(P)-binding Rossmann-fold domains"/>
    <property type="match status" value="1"/>
</dbReference>
<dbReference type="SUPFAM" id="SSF75615">
    <property type="entry name" value="Siroheme synthase middle domains-like"/>
    <property type="match status" value="1"/>
</dbReference>
<name>A0A316ZGS2_9BASI</name>
<dbReference type="STRING" id="58919.A0A316ZGS2"/>